<evidence type="ECO:0000313" key="2">
    <source>
        <dbReference type="EMBL" id="KKQ46274.1"/>
    </source>
</evidence>
<sequence>MSGKSEVKRTFPLVLFAIVFVLNPWVIKLLSQDVFIFTLFLFYTALMILSFIKKKFTKVIIVFWVLLSFFQFESVKISKVYNSTPAEIDLQTTRMNYYEPKFARLGYYLEKQPITILFYKIEQNFFDTVDLNLYFPNYLNLISLPFLLIGLCNLFQSKKTYKYLLLFSILILTLIGVNGKFGPFLIFPFLGLAIYLGVETAVKKIWTTK</sequence>
<feature type="transmembrane region" description="Helical" evidence="1">
    <location>
        <begin position="12"/>
        <end position="28"/>
    </location>
</feature>
<evidence type="ECO:0000256" key="1">
    <source>
        <dbReference type="SAM" id="Phobius"/>
    </source>
</evidence>
<dbReference type="EMBL" id="LBTR01000003">
    <property type="protein sequence ID" value="KKQ46274.1"/>
    <property type="molecule type" value="Genomic_DNA"/>
</dbReference>
<keyword evidence="1" id="KW-1133">Transmembrane helix</keyword>
<proteinExistence type="predicted"/>
<protein>
    <recommendedName>
        <fullName evidence="4">Glycosyltransferase RgtA/B/C/D-like domain-containing protein</fullName>
    </recommendedName>
</protein>
<evidence type="ECO:0000313" key="3">
    <source>
        <dbReference type="Proteomes" id="UP000034603"/>
    </source>
</evidence>
<dbReference type="AlphaFoldDB" id="A0A0G0KAX0"/>
<keyword evidence="1" id="KW-0472">Membrane</keyword>
<feature type="transmembrane region" description="Helical" evidence="1">
    <location>
        <begin position="59"/>
        <end position="77"/>
    </location>
</feature>
<feature type="transmembrane region" description="Helical" evidence="1">
    <location>
        <begin position="185"/>
        <end position="202"/>
    </location>
</feature>
<name>A0A0G0KAX0_9BACT</name>
<comment type="caution">
    <text evidence="2">The sequence shown here is derived from an EMBL/GenBank/DDBJ whole genome shotgun (WGS) entry which is preliminary data.</text>
</comment>
<keyword evidence="1" id="KW-0812">Transmembrane</keyword>
<dbReference type="Proteomes" id="UP000034603">
    <property type="component" value="Unassembled WGS sequence"/>
</dbReference>
<feature type="transmembrane region" description="Helical" evidence="1">
    <location>
        <begin position="34"/>
        <end position="52"/>
    </location>
</feature>
<evidence type="ECO:0008006" key="4">
    <source>
        <dbReference type="Google" id="ProtNLM"/>
    </source>
</evidence>
<gene>
    <name evidence="2" type="ORF">US62_C0003G0023</name>
</gene>
<organism evidence="2 3">
    <name type="scientific">Candidatus Woesebacteria bacterium GW2011_GWA1_37_8</name>
    <dbReference type="NCBI Taxonomy" id="1618546"/>
    <lineage>
        <taxon>Bacteria</taxon>
        <taxon>Candidatus Woeseibacteriota</taxon>
    </lineage>
</organism>
<reference evidence="2 3" key="1">
    <citation type="journal article" date="2015" name="Nature">
        <title>rRNA introns, odd ribosomes, and small enigmatic genomes across a large radiation of phyla.</title>
        <authorList>
            <person name="Brown C.T."/>
            <person name="Hug L.A."/>
            <person name="Thomas B.C."/>
            <person name="Sharon I."/>
            <person name="Castelle C.J."/>
            <person name="Singh A."/>
            <person name="Wilkins M.J."/>
            <person name="Williams K.H."/>
            <person name="Banfield J.F."/>
        </authorList>
    </citation>
    <scope>NUCLEOTIDE SEQUENCE [LARGE SCALE GENOMIC DNA]</scope>
</reference>
<feature type="transmembrane region" description="Helical" evidence="1">
    <location>
        <begin position="163"/>
        <end position="179"/>
    </location>
</feature>
<accession>A0A0G0KAX0</accession>
<feature type="transmembrane region" description="Helical" evidence="1">
    <location>
        <begin position="138"/>
        <end position="156"/>
    </location>
</feature>